<dbReference type="Pfam" id="PF00563">
    <property type="entry name" value="EAL"/>
    <property type="match status" value="1"/>
</dbReference>
<protein>
    <submittedName>
        <fullName evidence="2">EAL domain-containing protein</fullName>
    </submittedName>
</protein>
<dbReference type="GO" id="GO:0071111">
    <property type="term" value="F:cyclic-guanylate-specific phosphodiesterase activity"/>
    <property type="evidence" value="ECO:0007669"/>
    <property type="project" value="InterPro"/>
</dbReference>
<dbReference type="InterPro" id="IPR035919">
    <property type="entry name" value="EAL_sf"/>
</dbReference>
<dbReference type="PROSITE" id="PS50883">
    <property type="entry name" value="EAL"/>
    <property type="match status" value="1"/>
</dbReference>
<sequence length="168" mass="18075">MGVGEPRLRGSRRPAAAERIESAITRSGLDPARLILEINERVVPERHVLAATHRLIELGTRIALDDFGTGWSSLAQLRDLNLALVKIDRSVVKAAVGRDDPQLEAMLDAAVAMARALDLDVIAEGIECATELAALAAAGAHYGQGFLWSRPVGVDRLLHWTKPDDGDA</sequence>
<dbReference type="SMART" id="SM00052">
    <property type="entry name" value="EAL"/>
    <property type="match status" value="1"/>
</dbReference>
<reference evidence="2 3" key="1">
    <citation type="submission" date="2019-06" db="EMBL/GenBank/DDBJ databases">
        <title>Tsukamurella conjunctivitidis sp. nov., Tsukamurella assacharolytica sp. nov. and Tsukamurella sputae sp. nov. isolated from patients with conjunctivitis, bacteraemia (lymphoma) and respiratory infection (sputum) in Hong Kong.</title>
        <authorList>
            <person name="Teng J.L.L."/>
            <person name="Lee H.H."/>
            <person name="Fong J.Y.H."/>
            <person name="Fok K.M.N."/>
            <person name="Lau S.K.P."/>
            <person name="Woo P.C.Y."/>
        </authorList>
    </citation>
    <scope>NUCLEOTIDE SEQUENCE [LARGE SCALE GENOMIC DNA]</scope>
    <source>
        <strain evidence="2 3">HKU71</strain>
    </source>
</reference>
<dbReference type="SUPFAM" id="SSF141868">
    <property type="entry name" value="EAL domain-like"/>
    <property type="match status" value="1"/>
</dbReference>
<dbReference type="InterPro" id="IPR001633">
    <property type="entry name" value="EAL_dom"/>
</dbReference>
<dbReference type="Proteomes" id="UP000317291">
    <property type="component" value="Unassembled WGS sequence"/>
</dbReference>
<keyword evidence="3" id="KW-1185">Reference proteome</keyword>
<accession>A0A5C5RAH7</accession>
<dbReference type="EMBL" id="VIGW01000003">
    <property type="protein sequence ID" value="TWS19930.1"/>
    <property type="molecule type" value="Genomic_DNA"/>
</dbReference>
<dbReference type="PANTHER" id="PTHR33121">
    <property type="entry name" value="CYCLIC DI-GMP PHOSPHODIESTERASE PDEF"/>
    <property type="match status" value="1"/>
</dbReference>
<dbReference type="OrthoDB" id="23692at2"/>
<dbReference type="CDD" id="cd01948">
    <property type="entry name" value="EAL"/>
    <property type="match status" value="1"/>
</dbReference>
<gene>
    <name evidence="2" type="ORF">FK529_07210</name>
</gene>
<feature type="domain" description="EAL" evidence="1">
    <location>
        <begin position="1"/>
        <end position="165"/>
    </location>
</feature>
<dbReference type="InterPro" id="IPR050706">
    <property type="entry name" value="Cyclic-di-GMP_PDE-like"/>
</dbReference>
<dbReference type="Gene3D" id="3.20.20.450">
    <property type="entry name" value="EAL domain"/>
    <property type="match status" value="1"/>
</dbReference>
<dbReference type="AlphaFoldDB" id="A0A5C5RAH7"/>
<name>A0A5C5RAH7_9ACTN</name>
<evidence type="ECO:0000313" key="2">
    <source>
        <dbReference type="EMBL" id="TWS19930.1"/>
    </source>
</evidence>
<evidence type="ECO:0000259" key="1">
    <source>
        <dbReference type="PROSITE" id="PS50883"/>
    </source>
</evidence>
<evidence type="ECO:0000313" key="3">
    <source>
        <dbReference type="Proteomes" id="UP000317291"/>
    </source>
</evidence>
<organism evidence="2 3">
    <name type="scientific">Tsukamurella asaccharolytica</name>
    <dbReference type="NCBI Taxonomy" id="2592067"/>
    <lineage>
        <taxon>Bacteria</taxon>
        <taxon>Bacillati</taxon>
        <taxon>Actinomycetota</taxon>
        <taxon>Actinomycetes</taxon>
        <taxon>Mycobacteriales</taxon>
        <taxon>Tsukamurellaceae</taxon>
        <taxon>Tsukamurella</taxon>
    </lineage>
</organism>
<proteinExistence type="predicted"/>
<comment type="caution">
    <text evidence="2">The sequence shown here is derived from an EMBL/GenBank/DDBJ whole genome shotgun (WGS) entry which is preliminary data.</text>
</comment>
<dbReference type="PANTHER" id="PTHR33121:SF70">
    <property type="entry name" value="SIGNALING PROTEIN YKOW"/>
    <property type="match status" value="1"/>
</dbReference>